<feature type="binding site" evidence="14">
    <location>
        <begin position="45"/>
        <end position="52"/>
    </location>
    <ligand>
        <name>ATP</name>
        <dbReference type="ChEBI" id="CHEBI:30616"/>
    </ligand>
</feature>
<evidence type="ECO:0000313" key="17">
    <source>
        <dbReference type="EMBL" id="MFC6713065.1"/>
    </source>
</evidence>
<dbReference type="Pfam" id="PF12705">
    <property type="entry name" value="PDDEXK_1"/>
    <property type="match status" value="1"/>
</dbReference>
<name>A0ABW2APQ6_9MICO</name>
<dbReference type="InterPro" id="IPR038726">
    <property type="entry name" value="PDDEXK_AddAB-type"/>
</dbReference>
<dbReference type="EMBL" id="JBHSWJ010000002">
    <property type="protein sequence ID" value="MFC6713065.1"/>
    <property type="molecule type" value="Genomic_DNA"/>
</dbReference>
<dbReference type="PROSITE" id="PS51217">
    <property type="entry name" value="UVRD_HELICASE_CTER"/>
    <property type="match status" value="1"/>
</dbReference>
<dbReference type="Gene3D" id="1.10.486.10">
    <property type="entry name" value="PCRA, domain 4"/>
    <property type="match status" value="1"/>
</dbReference>
<keyword evidence="1" id="KW-0540">Nuclease</keyword>
<dbReference type="InterPro" id="IPR014016">
    <property type="entry name" value="UvrD-like_ATP-bd"/>
</dbReference>
<keyword evidence="10" id="KW-0413">Isomerase</keyword>
<evidence type="ECO:0000256" key="5">
    <source>
        <dbReference type="ARBA" id="ARBA00022806"/>
    </source>
</evidence>
<comment type="catalytic activity">
    <reaction evidence="13">
        <text>ATP + H2O = ADP + phosphate + H(+)</text>
        <dbReference type="Rhea" id="RHEA:13065"/>
        <dbReference type="ChEBI" id="CHEBI:15377"/>
        <dbReference type="ChEBI" id="CHEBI:15378"/>
        <dbReference type="ChEBI" id="CHEBI:30616"/>
        <dbReference type="ChEBI" id="CHEBI:43474"/>
        <dbReference type="ChEBI" id="CHEBI:456216"/>
        <dbReference type="EC" id="5.6.2.4"/>
    </reaction>
</comment>
<feature type="domain" description="UvrD-like helicase C-terminal" evidence="16">
    <location>
        <begin position="372"/>
        <end position="680"/>
    </location>
</feature>
<evidence type="ECO:0000256" key="7">
    <source>
        <dbReference type="ARBA" id="ARBA00022840"/>
    </source>
</evidence>
<evidence type="ECO:0000256" key="14">
    <source>
        <dbReference type="PROSITE-ProRule" id="PRU00560"/>
    </source>
</evidence>
<evidence type="ECO:0000259" key="16">
    <source>
        <dbReference type="PROSITE" id="PS51217"/>
    </source>
</evidence>
<evidence type="ECO:0000256" key="13">
    <source>
        <dbReference type="ARBA" id="ARBA00048988"/>
    </source>
</evidence>
<evidence type="ECO:0000256" key="12">
    <source>
        <dbReference type="ARBA" id="ARBA00034808"/>
    </source>
</evidence>
<comment type="caution">
    <text evidence="17">The sequence shown here is derived from an EMBL/GenBank/DDBJ whole genome shotgun (WGS) entry which is preliminary data.</text>
</comment>
<dbReference type="PROSITE" id="PS51198">
    <property type="entry name" value="UVRD_HELICASE_ATP_BIND"/>
    <property type="match status" value="1"/>
</dbReference>
<keyword evidence="3" id="KW-0227">DNA damage</keyword>
<gene>
    <name evidence="17" type="ORF">ACFQBT_04060</name>
</gene>
<dbReference type="Pfam" id="PF13361">
    <property type="entry name" value="UvrD_C"/>
    <property type="match status" value="2"/>
</dbReference>
<dbReference type="RefSeq" id="WP_377820589.1">
    <property type="nucleotide sequence ID" value="NZ_JBHSWJ010000002.1"/>
</dbReference>
<feature type="domain" description="UvrD-like helicase ATP-binding" evidence="15">
    <location>
        <begin position="24"/>
        <end position="371"/>
    </location>
</feature>
<evidence type="ECO:0000256" key="9">
    <source>
        <dbReference type="ARBA" id="ARBA00023204"/>
    </source>
</evidence>
<evidence type="ECO:0000256" key="8">
    <source>
        <dbReference type="ARBA" id="ARBA00023125"/>
    </source>
</evidence>
<comment type="catalytic activity">
    <reaction evidence="11">
        <text>Couples ATP hydrolysis with the unwinding of duplex DNA by translocating in the 3'-5' direction.</text>
        <dbReference type="EC" id="5.6.2.4"/>
    </reaction>
</comment>
<reference evidence="18" key="1">
    <citation type="journal article" date="2019" name="Int. J. Syst. Evol. Microbiol.">
        <title>The Global Catalogue of Microorganisms (GCM) 10K type strain sequencing project: providing services to taxonomists for standard genome sequencing and annotation.</title>
        <authorList>
            <consortium name="The Broad Institute Genomics Platform"/>
            <consortium name="The Broad Institute Genome Sequencing Center for Infectious Disease"/>
            <person name="Wu L."/>
            <person name="Ma J."/>
        </authorList>
    </citation>
    <scope>NUCLEOTIDE SEQUENCE [LARGE SCALE GENOMIC DNA]</scope>
    <source>
        <strain evidence="18">NBRC 106593</strain>
    </source>
</reference>
<proteinExistence type="predicted"/>
<organism evidence="17 18">
    <name type="scientific">Branchiibius cervicis</name>
    <dbReference type="NCBI Taxonomy" id="908252"/>
    <lineage>
        <taxon>Bacteria</taxon>
        <taxon>Bacillati</taxon>
        <taxon>Actinomycetota</taxon>
        <taxon>Actinomycetes</taxon>
        <taxon>Micrococcales</taxon>
        <taxon>Dermacoccaceae</taxon>
        <taxon>Branchiibius</taxon>
    </lineage>
</organism>
<dbReference type="EC" id="5.6.2.4" evidence="12"/>
<dbReference type="Pfam" id="PF00580">
    <property type="entry name" value="UvrD-helicase"/>
    <property type="match status" value="1"/>
</dbReference>
<dbReference type="CDD" id="cd17932">
    <property type="entry name" value="DEXQc_UvrD"/>
    <property type="match status" value="1"/>
</dbReference>
<protein>
    <recommendedName>
        <fullName evidence="12">DNA 3'-5' helicase</fullName>
        <ecNumber evidence="12">5.6.2.4</ecNumber>
    </recommendedName>
</protein>
<evidence type="ECO:0000256" key="4">
    <source>
        <dbReference type="ARBA" id="ARBA00022801"/>
    </source>
</evidence>
<accession>A0ABW2APQ6</accession>
<keyword evidence="8" id="KW-0238">DNA-binding</keyword>
<dbReference type="GO" id="GO:0004386">
    <property type="term" value="F:helicase activity"/>
    <property type="evidence" value="ECO:0007669"/>
    <property type="project" value="UniProtKB-KW"/>
</dbReference>
<keyword evidence="6" id="KW-0269">Exonuclease</keyword>
<keyword evidence="9" id="KW-0234">DNA repair</keyword>
<dbReference type="InterPro" id="IPR027417">
    <property type="entry name" value="P-loop_NTPase"/>
</dbReference>
<evidence type="ECO:0000313" key="18">
    <source>
        <dbReference type="Proteomes" id="UP001596356"/>
    </source>
</evidence>
<dbReference type="Proteomes" id="UP001596356">
    <property type="component" value="Unassembled WGS sequence"/>
</dbReference>
<dbReference type="InterPro" id="IPR011604">
    <property type="entry name" value="PDDEXK-like_dom_sf"/>
</dbReference>
<dbReference type="PANTHER" id="PTHR11070:SF55">
    <property type="entry name" value="DNA 3'-5' HELICASE"/>
    <property type="match status" value="1"/>
</dbReference>
<evidence type="ECO:0000256" key="6">
    <source>
        <dbReference type="ARBA" id="ARBA00022839"/>
    </source>
</evidence>
<keyword evidence="7 14" id="KW-0067">ATP-binding</keyword>
<keyword evidence="18" id="KW-1185">Reference proteome</keyword>
<dbReference type="SUPFAM" id="SSF52540">
    <property type="entry name" value="P-loop containing nucleoside triphosphate hydrolases"/>
    <property type="match status" value="1"/>
</dbReference>
<evidence type="ECO:0000256" key="11">
    <source>
        <dbReference type="ARBA" id="ARBA00034617"/>
    </source>
</evidence>
<dbReference type="PANTHER" id="PTHR11070">
    <property type="entry name" value="UVRD / RECB / PCRA DNA HELICASE FAMILY MEMBER"/>
    <property type="match status" value="1"/>
</dbReference>
<evidence type="ECO:0000259" key="15">
    <source>
        <dbReference type="PROSITE" id="PS51198"/>
    </source>
</evidence>
<evidence type="ECO:0000256" key="1">
    <source>
        <dbReference type="ARBA" id="ARBA00022722"/>
    </source>
</evidence>
<dbReference type="InterPro" id="IPR014017">
    <property type="entry name" value="DNA_helicase_UvrD-like_C"/>
</dbReference>
<keyword evidence="5 14" id="KW-0347">Helicase</keyword>
<sequence length="1134" mass="121651">MTGQTAVATGVAARRISEALGSPPPTPEQERIIEADPLAPLVVVAGAGSGKTETMAMRVLWLVANRHVTPDEVLGLTFTRKAAAELAHRLQMRLRRLDAAGLLPAADHDDVAAALAAPTVQTYHSYAARLVGEQGLRLGIEPDTELLSEAAAWQLASQVVQSYDGPMDAVGIAPASVTKAVIGLSGELAEHLLTIEEMDAYLADFESHLRSLSKGRMKNVPEGLDEQSAKLRQLLPIVTAYQCAKRERVAMDYGDQVAIAARLAMRFPQLGRAERSRYRAVLLDEFQDTSEAQMRLLESLWVASGEPVVVTAVGDPHQSIYGWRGASSRTLEDFPRRFAGPGEDTSAPGGRDPQILAPAAQAQLSISWRNDRGILAVANRIAKPLAAQGDLDVAPLSAGPAASDGEVVIGRFETLDAEAAQIADWLKQLRLQEADPSQFSAAVLCRKRSLFVPVAAALELAGVPYELVGVGGLLTVAEVGDVVSLLWTVHDPSRGDRLMRLLSGSAVRLGAADLDAFGQWSRQLVPHQPANGDLAPDTVERASIVEALEQLPGPDWVGPAGERLSAKGLQRLARLAGVVRTLRGLTSLPLGDLVVEAIHRLGLDIEVTARPEYDTGSGGAALDAFLDVAAQYSGSAGRATLGSFLEWLEAAEKEEDGLDAPVVQASPGVVQVLTVHAAKGLEWDNVVVAGLSEGIFPAHLRPATWNADWEGWAIGKQAVPHDPGTWLIPDKGWTSGVKVPFDLRGDVAGLPALPWAEVTSYQGLKDELAQFTAAYGAHELAAERRLAYVAVTRAKHRLLLTSSVWGTTKTPRLASRFLLEARDLLADGHVPGGRIMHWEELPAEGTENPLLAHPRTASWPPAQPDSPALEALRIAAGRVEQLRQQLQSDRPSWQEWSADLESQLRDDLTALLAERDRHGSAGESSVELPSHLSASQIVAMARDPEEFARALRRPMPVRPQPEARQGTAFHAWIEKHYQSAALVDVDQLPGADDEDADHFADLAQLKETFLASEWAERQPLEIEVPVETWIGAASIRGRIDAVFPATSSSSVSQSSDPGAVVIVDWKTGGQPHGQEAATRALQLAAYRLAYARLRGLDPDQVAAAFYYAATGTTVYPDLPPDDAIEQLLAGIVGS</sequence>
<keyword evidence="2 14" id="KW-0547">Nucleotide-binding</keyword>
<dbReference type="InterPro" id="IPR000212">
    <property type="entry name" value="DNA_helicase_UvrD/REP"/>
</dbReference>
<dbReference type="Gene3D" id="3.90.320.10">
    <property type="match status" value="1"/>
</dbReference>
<evidence type="ECO:0000256" key="2">
    <source>
        <dbReference type="ARBA" id="ARBA00022741"/>
    </source>
</evidence>
<evidence type="ECO:0000256" key="3">
    <source>
        <dbReference type="ARBA" id="ARBA00022763"/>
    </source>
</evidence>
<dbReference type="Gene3D" id="3.40.50.300">
    <property type="entry name" value="P-loop containing nucleotide triphosphate hydrolases"/>
    <property type="match status" value="4"/>
</dbReference>
<keyword evidence="4 14" id="KW-0378">Hydrolase</keyword>
<evidence type="ECO:0000256" key="10">
    <source>
        <dbReference type="ARBA" id="ARBA00023235"/>
    </source>
</evidence>